<sequence length="184" mass="21159">MKDIQSYLVFVISFLTLYATNAQSEKCNPAEPTAKYDYIKVSLLDDNGNPVKDTIVGQILRLKNAFKPCREAMYKATYKTAENILISQRLISLLPTGKSWEYGSDRQTEIVITYHSAQFQQKNIQRFYPNRAFAKQMMVTTGETTGISENEQEVWMHPFRANEYHFTEVAPFPDVKLPLEKGKS</sequence>
<gene>
    <name evidence="1" type="ORF">QNI16_01490</name>
</gene>
<evidence type="ECO:0000313" key="1">
    <source>
        <dbReference type="EMBL" id="MDJ1479135.1"/>
    </source>
</evidence>
<reference evidence="1" key="1">
    <citation type="submission" date="2023-05" db="EMBL/GenBank/DDBJ databases">
        <authorList>
            <person name="Zhang X."/>
        </authorList>
    </citation>
    <scope>NUCLEOTIDE SEQUENCE</scope>
    <source>
        <strain evidence="1">YF14B1</strain>
    </source>
</reference>
<dbReference type="Proteomes" id="UP001241110">
    <property type="component" value="Unassembled WGS sequence"/>
</dbReference>
<dbReference type="EMBL" id="JASJOS010000001">
    <property type="protein sequence ID" value="MDJ1479135.1"/>
    <property type="molecule type" value="Genomic_DNA"/>
</dbReference>
<accession>A0AAE3QKG5</accession>
<proteinExistence type="predicted"/>
<organism evidence="1 2">
    <name type="scientific">Xanthocytophaga flava</name>
    <dbReference type="NCBI Taxonomy" id="3048013"/>
    <lineage>
        <taxon>Bacteria</taxon>
        <taxon>Pseudomonadati</taxon>
        <taxon>Bacteroidota</taxon>
        <taxon>Cytophagia</taxon>
        <taxon>Cytophagales</taxon>
        <taxon>Rhodocytophagaceae</taxon>
        <taxon>Xanthocytophaga</taxon>
    </lineage>
</organism>
<dbReference type="RefSeq" id="WP_313975071.1">
    <property type="nucleotide sequence ID" value="NZ_JASJOS010000001.1"/>
</dbReference>
<comment type="caution">
    <text evidence="1">The sequence shown here is derived from an EMBL/GenBank/DDBJ whole genome shotgun (WGS) entry which is preliminary data.</text>
</comment>
<name>A0AAE3QKG5_9BACT</name>
<protein>
    <submittedName>
        <fullName evidence="1">Uncharacterized protein</fullName>
    </submittedName>
</protein>
<evidence type="ECO:0000313" key="2">
    <source>
        <dbReference type="Proteomes" id="UP001241110"/>
    </source>
</evidence>
<dbReference type="AlphaFoldDB" id="A0AAE3QKG5"/>